<dbReference type="InterPro" id="IPR044508">
    <property type="entry name" value="At5g50450/At1g67340-like"/>
</dbReference>
<keyword evidence="3" id="KW-0862">Zinc</keyword>
<dbReference type="SUPFAM" id="SSF81901">
    <property type="entry name" value="HCP-like"/>
    <property type="match status" value="1"/>
</dbReference>
<keyword evidence="9" id="KW-1185">Reference proteome</keyword>
<feature type="region of interest" description="Disordered" evidence="5">
    <location>
        <begin position="22"/>
        <end position="63"/>
    </location>
</feature>
<dbReference type="InterPro" id="IPR036047">
    <property type="entry name" value="F-box-like_dom_sf"/>
</dbReference>
<name>A0A6G1C5N2_9ORYZ</name>
<evidence type="ECO:0000256" key="1">
    <source>
        <dbReference type="ARBA" id="ARBA00022723"/>
    </source>
</evidence>
<feature type="chain" id="PRO_5026145533" description="MYND-type domain-containing protein" evidence="6">
    <location>
        <begin position="18"/>
        <end position="374"/>
    </location>
</feature>
<dbReference type="Gene3D" id="1.20.1280.50">
    <property type="match status" value="1"/>
</dbReference>
<sequence>MRACVRILLCRVYICLSSHLSLSPSSLPHSPPPRAATRPLAMRSPRRRRAHPTMMAPSGDADADPHADDVFDRLPDDIVLTVLARLATAAVSPADVASAVLTCRRFRELAAHPAVLSRASAAAVAVRWGAWSEAAHRFLRRCAAAGSLHACYFLGMVRFYCLGSRATGAALLARAAGGGHAPALYALAVVQFNGSGGGKADKDPRVGVALCARAAWLGHTPALRELGHCLQDGYGARRDAAAGRRLLLHAAAREHLSWKHKYRHHGDDGSAAEDAASRFMVDWWESHSTKTEARGCLPGGDGDDYDDDLRLCSHARCGRRETRRHEFRRCSVCGAANYCSRACQALDWKRAHRAQCAAARWLAVVGGAADDDAH</sequence>
<dbReference type="Proteomes" id="UP000479710">
    <property type="component" value="Unassembled WGS sequence"/>
</dbReference>
<evidence type="ECO:0000256" key="5">
    <source>
        <dbReference type="SAM" id="MobiDB-lite"/>
    </source>
</evidence>
<dbReference type="Gene3D" id="1.25.40.10">
    <property type="entry name" value="Tetratricopeptide repeat domain"/>
    <property type="match status" value="1"/>
</dbReference>
<keyword evidence="6" id="KW-0732">Signal</keyword>
<keyword evidence="1" id="KW-0479">Metal-binding</keyword>
<organism evidence="8 9">
    <name type="scientific">Oryza meyeriana var. granulata</name>
    <dbReference type="NCBI Taxonomy" id="110450"/>
    <lineage>
        <taxon>Eukaryota</taxon>
        <taxon>Viridiplantae</taxon>
        <taxon>Streptophyta</taxon>
        <taxon>Embryophyta</taxon>
        <taxon>Tracheophyta</taxon>
        <taxon>Spermatophyta</taxon>
        <taxon>Magnoliopsida</taxon>
        <taxon>Liliopsida</taxon>
        <taxon>Poales</taxon>
        <taxon>Poaceae</taxon>
        <taxon>BOP clade</taxon>
        <taxon>Oryzoideae</taxon>
        <taxon>Oryzeae</taxon>
        <taxon>Oryzinae</taxon>
        <taxon>Oryza</taxon>
        <taxon>Oryza meyeriana</taxon>
    </lineage>
</organism>
<accession>A0A6G1C5N2</accession>
<evidence type="ECO:0000313" key="8">
    <source>
        <dbReference type="EMBL" id="KAF0895341.1"/>
    </source>
</evidence>
<dbReference type="Pfam" id="PF12937">
    <property type="entry name" value="F-box-like"/>
    <property type="match status" value="1"/>
</dbReference>
<evidence type="ECO:0000256" key="3">
    <source>
        <dbReference type="ARBA" id="ARBA00022833"/>
    </source>
</evidence>
<dbReference type="Gene3D" id="6.10.140.2220">
    <property type="match status" value="1"/>
</dbReference>
<dbReference type="InterPro" id="IPR011990">
    <property type="entry name" value="TPR-like_helical_dom_sf"/>
</dbReference>
<protein>
    <recommendedName>
        <fullName evidence="7">MYND-type domain-containing protein</fullName>
    </recommendedName>
</protein>
<dbReference type="GO" id="GO:0008270">
    <property type="term" value="F:zinc ion binding"/>
    <property type="evidence" value="ECO:0007669"/>
    <property type="project" value="UniProtKB-KW"/>
</dbReference>
<feature type="domain" description="MYND-type" evidence="7">
    <location>
        <begin position="314"/>
        <end position="356"/>
    </location>
</feature>
<dbReference type="FunFam" id="6.10.140.2220:FF:000033">
    <property type="entry name" value="Predicted protein"/>
    <property type="match status" value="1"/>
</dbReference>
<dbReference type="PROSITE" id="PS50865">
    <property type="entry name" value="ZF_MYND_2"/>
    <property type="match status" value="1"/>
</dbReference>
<dbReference type="InterPro" id="IPR002893">
    <property type="entry name" value="Znf_MYND"/>
</dbReference>
<dbReference type="Pfam" id="PF01753">
    <property type="entry name" value="zf-MYND"/>
    <property type="match status" value="1"/>
</dbReference>
<dbReference type="EMBL" id="SPHZ02000010">
    <property type="protein sequence ID" value="KAF0895341.1"/>
    <property type="molecule type" value="Genomic_DNA"/>
</dbReference>
<dbReference type="SUPFAM" id="SSF81383">
    <property type="entry name" value="F-box domain"/>
    <property type="match status" value="1"/>
</dbReference>
<feature type="signal peptide" evidence="6">
    <location>
        <begin position="1"/>
        <end position="17"/>
    </location>
</feature>
<dbReference type="SUPFAM" id="SSF144232">
    <property type="entry name" value="HIT/MYND zinc finger-like"/>
    <property type="match status" value="1"/>
</dbReference>
<dbReference type="InterPro" id="IPR001810">
    <property type="entry name" value="F-box_dom"/>
</dbReference>
<comment type="caution">
    <text evidence="8">The sequence shown here is derived from an EMBL/GenBank/DDBJ whole genome shotgun (WGS) entry which is preliminary data.</text>
</comment>
<evidence type="ECO:0000256" key="6">
    <source>
        <dbReference type="SAM" id="SignalP"/>
    </source>
</evidence>
<evidence type="ECO:0000259" key="7">
    <source>
        <dbReference type="PROSITE" id="PS50865"/>
    </source>
</evidence>
<dbReference type="PANTHER" id="PTHR46758">
    <property type="entry name" value="MYND DOMAIN-CONTAINING"/>
    <property type="match status" value="1"/>
</dbReference>
<dbReference type="OrthoDB" id="432970at2759"/>
<dbReference type="Pfam" id="PF23310">
    <property type="entry name" value="TPR_27"/>
    <property type="match status" value="1"/>
</dbReference>
<gene>
    <name evidence="8" type="ORF">E2562_012378</name>
</gene>
<proteinExistence type="predicted"/>
<evidence type="ECO:0000313" key="9">
    <source>
        <dbReference type="Proteomes" id="UP000479710"/>
    </source>
</evidence>
<dbReference type="PANTHER" id="PTHR46758:SF4">
    <property type="entry name" value="MYND FINGER FAMILY PROTEIN, EXPRESSED"/>
    <property type="match status" value="1"/>
</dbReference>
<reference evidence="8 9" key="1">
    <citation type="submission" date="2019-11" db="EMBL/GenBank/DDBJ databases">
        <title>Whole genome sequence of Oryza granulata.</title>
        <authorList>
            <person name="Li W."/>
        </authorList>
    </citation>
    <scope>NUCLEOTIDE SEQUENCE [LARGE SCALE GENOMIC DNA]</scope>
    <source>
        <strain evidence="9">cv. Menghai</strain>
        <tissue evidence="8">Leaf</tissue>
    </source>
</reference>
<evidence type="ECO:0000256" key="2">
    <source>
        <dbReference type="ARBA" id="ARBA00022771"/>
    </source>
</evidence>
<dbReference type="AlphaFoldDB" id="A0A6G1C5N2"/>
<evidence type="ECO:0000256" key="4">
    <source>
        <dbReference type="PROSITE-ProRule" id="PRU00134"/>
    </source>
</evidence>
<dbReference type="InterPro" id="IPR057136">
    <property type="entry name" value="At2g35280_TPR_dom"/>
</dbReference>
<keyword evidence="2 4" id="KW-0863">Zinc-finger</keyword>
<dbReference type="CDD" id="cd09917">
    <property type="entry name" value="F-box_SF"/>
    <property type="match status" value="1"/>
</dbReference>